<evidence type="ECO:0000313" key="9">
    <source>
        <dbReference type="EMBL" id="AHV95466.1"/>
    </source>
</evidence>
<evidence type="ECO:0000256" key="3">
    <source>
        <dbReference type="ARBA" id="ARBA00022448"/>
    </source>
</evidence>
<dbReference type="InterPro" id="IPR052017">
    <property type="entry name" value="TSUP"/>
</dbReference>
<feature type="transmembrane region" description="Helical" evidence="8">
    <location>
        <begin position="23"/>
        <end position="44"/>
    </location>
</feature>
<dbReference type="GO" id="GO:0005886">
    <property type="term" value="C:plasma membrane"/>
    <property type="evidence" value="ECO:0007669"/>
    <property type="project" value="UniProtKB-SubCell"/>
</dbReference>
<dbReference type="PATRIC" id="fig|1268072.3.peg.556"/>
<feature type="transmembrane region" description="Helical" evidence="8">
    <location>
        <begin position="116"/>
        <end position="134"/>
    </location>
</feature>
<dbReference type="Pfam" id="PF01925">
    <property type="entry name" value="TauE"/>
    <property type="match status" value="1"/>
</dbReference>
<evidence type="ECO:0000256" key="2">
    <source>
        <dbReference type="ARBA" id="ARBA00009142"/>
    </source>
</evidence>
<evidence type="ECO:0000256" key="4">
    <source>
        <dbReference type="ARBA" id="ARBA00022475"/>
    </source>
</evidence>
<evidence type="ECO:0000256" key="1">
    <source>
        <dbReference type="ARBA" id="ARBA00004651"/>
    </source>
</evidence>
<evidence type="ECO:0000256" key="8">
    <source>
        <dbReference type="RuleBase" id="RU363041"/>
    </source>
</evidence>
<evidence type="ECO:0000256" key="6">
    <source>
        <dbReference type="ARBA" id="ARBA00022989"/>
    </source>
</evidence>
<keyword evidence="5 8" id="KW-0812">Transmembrane</keyword>
<feature type="transmembrane region" description="Helical" evidence="8">
    <location>
        <begin position="51"/>
        <end position="71"/>
    </location>
</feature>
<protein>
    <recommendedName>
        <fullName evidence="8">Probable membrane transporter protein</fullName>
    </recommendedName>
</protein>
<evidence type="ECO:0000256" key="7">
    <source>
        <dbReference type="ARBA" id="ARBA00023136"/>
    </source>
</evidence>
<proteinExistence type="inferred from homology"/>
<dbReference type="HOGENOM" id="CLU_054750_1_2_9"/>
<feature type="transmembrane region" description="Helical" evidence="8">
    <location>
        <begin position="77"/>
        <end position="104"/>
    </location>
</feature>
<comment type="similarity">
    <text evidence="2 8">Belongs to the 4-toluene sulfonate uptake permease (TSUP) (TC 2.A.102) family.</text>
</comment>
<keyword evidence="3" id="KW-0813">Transport</keyword>
<dbReference type="EMBL" id="CP004078">
    <property type="protein sequence ID" value="AHV95466.1"/>
    <property type="molecule type" value="Genomic_DNA"/>
</dbReference>
<keyword evidence="7 8" id="KW-0472">Membrane</keyword>
<evidence type="ECO:0000313" key="10">
    <source>
        <dbReference type="Proteomes" id="UP000019772"/>
    </source>
</evidence>
<keyword evidence="6 8" id="KW-1133">Transmembrane helix</keyword>
<reference evidence="9 10" key="1">
    <citation type="journal article" date="2014" name="PLoS Genet.">
        <title>Comparative Genomic Analysis of N2-Fixing and Non-N2-Fixing Paenibacillus spp.: Organization, Evolution and Expression of the Nitrogen Fixation Genes.</title>
        <authorList>
            <person name="Xie J.B."/>
            <person name="Du Z."/>
            <person name="Bai L."/>
            <person name="Tian C."/>
            <person name="Zhang Y."/>
            <person name="Xie J.Y."/>
            <person name="Wang T."/>
            <person name="Liu X."/>
            <person name="Chen X."/>
            <person name="Cheng Q."/>
            <person name="Chen S."/>
            <person name="Li J."/>
        </authorList>
    </citation>
    <scope>NUCLEOTIDE SEQUENCE [LARGE SCALE GENOMIC DNA]</scope>
    <source>
        <strain evidence="9 10">T27</strain>
    </source>
</reference>
<name>X4Z6T4_9BACL</name>
<evidence type="ECO:0000256" key="5">
    <source>
        <dbReference type="ARBA" id="ARBA00022692"/>
    </source>
</evidence>
<organism evidence="9 10">
    <name type="scientific">Paenibacillus sabinae T27</name>
    <dbReference type="NCBI Taxonomy" id="1268072"/>
    <lineage>
        <taxon>Bacteria</taxon>
        <taxon>Bacillati</taxon>
        <taxon>Bacillota</taxon>
        <taxon>Bacilli</taxon>
        <taxon>Bacillales</taxon>
        <taxon>Paenibacillaceae</taxon>
        <taxon>Paenibacillus</taxon>
    </lineage>
</organism>
<dbReference type="PANTHER" id="PTHR30269">
    <property type="entry name" value="TRANSMEMBRANE PROTEIN YFCA"/>
    <property type="match status" value="1"/>
</dbReference>
<feature type="transmembrane region" description="Helical" evidence="8">
    <location>
        <begin position="176"/>
        <end position="193"/>
    </location>
</feature>
<comment type="subcellular location">
    <subcellularLocation>
        <location evidence="1 8">Cell membrane</location>
        <topology evidence="1 8">Multi-pass membrane protein</topology>
    </subcellularLocation>
</comment>
<dbReference type="KEGG" id="psab:PSAB_02650"/>
<accession>X4Z6T4</accession>
<dbReference type="PANTHER" id="PTHR30269:SF37">
    <property type="entry name" value="MEMBRANE TRANSPORTER PROTEIN"/>
    <property type="match status" value="1"/>
</dbReference>
<dbReference type="STRING" id="1268072.PSAB_02650"/>
<dbReference type="AlphaFoldDB" id="X4Z6T4"/>
<sequence>MLSLVTNIAILAGAYKDAAVRKIWVLVLSSIAAAPLGAWLLLVVDASVLKVATGLLVLAYSALLLTGKSFPVRNERFAFVPVGIASGLLNGSISMSGPPVALFLSGQGTGKAAFRANLTAYAAILNIITVVSFSQGGLLNGNVMSVFGWTVPVLLAGVWLGIKAVRRLNEAAFKRLTLWLLIFSGLWTVISAIR</sequence>
<keyword evidence="4 8" id="KW-1003">Cell membrane</keyword>
<feature type="transmembrane region" description="Helical" evidence="8">
    <location>
        <begin position="146"/>
        <end position="164"/>
    </location>
</feature>
<keyword evidence="10" id="KW-1185">Reference proteome</keyword>
<dbReference type="InterPro" id="IPR002781">
    <property type="entry name" value="TM_pro_TauE-like"/>
</dbReference>
<dbReference type="eggNOG" id="COG0730">
    <property type="taxonomic scope" value="Bacteria"/>
</dbReference>
<dbReference type="Proteomes" id="UP000019772">
    <property type="component" value="Chromosome"/>
</dbReference>
<gene>
    <name evidence="9" type="ORF">PSAB_02650</name>
</gene>